<gene>
    <name evidence="1" type="ORF">HMPREF0673_01238</name>
</gene>
<evidence type="ECO:0000313" key="1">
    <source>
        <dbReference type="EMBL" id="EHJ40694.1"/>
    </source>
</evidence>
<dbReference type="HOGENOM" id="CLU_3171777_0_0_10"/>
<name>G6AX88_9BACT</name>
<sequence>MTTCKVTESLAHKKTACRFFLSRRIVTYQKLLKISQITALFADILCL</sequence>
<organism evidence="1 2">
    <name type="scientific">Leyella stercorea DSM 18206</name>
    <dbReference type="NCBI Taxonomy" id="1002367"/>
    <lineage>
        <taxon>Bacteria</taxon>
        <taxon>Pseudomonadati</taxon>
        <taxon>Bacteroidota</taxon>
        <taxon>Bacteroidia</taxon>
        <taxon>Bacteroidales</taxon>
        <taxon>Prevotellaceae</taxon>
        <taxon>Leyella</taxon>
    </lineage>
</organism>
<dbReference type="EMBL" id="AFZZ01000109">
    <property type="protein sequence ID" value="EHJ40694.1"/>
    <property type="molecule type" value="Genomic_DNA"/>
</dbReference>
<protein>
    <submittedName>
        <fullName evidence="1">Uncharacterized protein</fullName>
    </submittedName>
</protein>
<evidence type="ECO:0000313" key="2">
    <source>
        <dbReference type="Proteomes" id="UP000004407"/>
    </source>
</evidence>
<reference evidence="1 2" key="1">
    <citation type="submission" date="2011-08" db="EMBL/GenBank/DDBJ databases">
        <authorList>
            <person name="Weinstock G."/>
            <person name="Sodergren E."/>
            <person name="Clifton S."/>
            <person name="Fulton L."/>
            <person name="Fulton B."/>
            <person name="Courtney L."/>
            <person name="Fronick C."/>
            <person name="Harrison M."/>
            <person name="Strong C."/>
            <person name="Farmer C."/>
            <person name="Delahaunty K."/>
            <person name="Markovic C."/>
            <person name="Hall O."/>
            <person name="Minx P."/>
            <person name="Tomlinson C."/>
            <person name="Mitreva M."/>
            <person name="Hou S."/>
            <person name="Chen J."/>
            <person name="Wollam A."/>
            <person name="Pepin K.H."/>
            <person name="Johnson M."/>
            <person name="Bhonagiri V."/>
            <person name="Zhang X."/>
            <person name="Suruliraj S."/>
            <person name="Warren W."/>
            <person name="Chinwalla A."/>
            <person name="Mardis E.R."/>
            <person name="Wilson R.K."/>
        </authorList>
    </citation>
    <scope>NUCLEOTIDE SEQUENCE [LARGE SCALE GENOMIC DNA]</scope>
    <source>
        <strain evidence="1 2">DSM 18206</strain>
    </source>
</reference>
<comment type="caution">
    <text evidence="1">The sequence shown here is derived from an EMBL/GenBank/DDBJ whole genome shotgun (WGS) entry which is preliminary data.</text>
</comment>
<dbReference type="Proteomes" id="UP000004407">
    <property type="component" value="Unassembled WGS sequence"/>
</dbReference>
<accession>G6AX88</accession>
<proteinExistence type="predicted"/>
<dbReference type="AlphaFoldDB" id="G6AX88"/>